<name>A0A126Q1G2_ALTMA</name>
<evidence type="ECO:0000313" key="2">
    <source>
        <dbReference type="Proteomes" id="UP000063991"/>
    </source>
</evidence>
<reference evidence="1 2" key="1">
    <citation type="submission" date="2015-12" db="EMBL/GenBank/DDBJ databases">
        <authorList>
            <person name="Shamseldin A."/>
            <person name="Moawad H."/>
            <person name="Abd El-Rahim W.M."/>
            <person name="Sadowsky M.J."/>
        </authorList>
    </citation>
    <scope>NUCLEOTIDE SEQUENCE [LARGE SCALE GENOMIC DNA]</scope>
    <source>
        <strain evidence="1 2">D7</strain>
    </source>
</reference>
<dbReference type="Proteomes" id="UP000063991">
    <property type="component" value="Chromosome"/>
</dbReference>
<sequence length="138" mass="16036">MADQPENQPISDEERATWVREQFQKANKFLAENGVLFESVVTEESRYLIPYLAVWKIKAMDSKRYWVISGDLPSDYTSVDNAKDAKEALRHFAMHWQLKAENLINAKDVDKTQKEFGALLINRAENLFAMQNTPELWV</sequence>
<accession>A0A126Q1G2</accession>
<dbReference type="Pfam" id="PF16108">
    <property type="entry name" value="DUF4826"/>
    <property type="match status" value="1"/>
</dbReference>
<protein>
    <recommendedName>
        <fullName evidence="3">DUF4826 domain-containing protein</fullName>
    </recommendedName>
</protein>
<evidence type="ECO:0000313" key="1">
    <source>
        <dbReference type="EMBL" id="AMJ98299.1"/>
    </source>
</evidence>
<gene>
    <name evidence="1" type="ORF">AVL55_09065</name>
</gene>
<dbReference type="RefSeq" id="WP_061094903.1">
    <property type="nucleotide sequence ID" value="NZ_CP014323.1"/>
</dbReference>
<organism evidence="1 2">
    <name type="scientific">Alteromonas macleodii</name>
    <name type="common">Pseudoalteromonas macleodii</name>
    <dbReference type="NCBI Taxonomy" id="28108"/>
    <lineage>
        <taxon>Bacteria</taxon>
        <taxon>Pseudomonadati</taxon>
        <taxon>Pseudomonadota</taxon>
        <taxon>Gammaproteobacteria</taxon>
        <taxon>Alteromonadales</taxon>
        <taxon>Alteromonadaceae</taxon>
        <taxon>Alteromonas/Salinimonas group</taxon>
        <taxon>Alteromonas</taxon>
    </lineage>
</organism>
<dbReference type="EMBL" id="CP014323">
    <property type="protein sequence ID" value="AMJ98299.1"/>
    <property type="molecule type" value="Genomic_DNA"/>
</dbReference>
<dbReference type="AlphaFoldDB" id="A0A126Q1G2"/>
<proteinExistence type="predicted"/>
<evidence type="ECO:0008006" key="3">
    <source>
        <dbReference type="Google" id="ProtNLM"/>
    </source>
</evidence>
<dbReference type="OrthoDB" id="3078260at2"/>
<dbReference type="InterPro" id="IPR032251">
    <property type="entry name" value="DUF4826"/>
</dbReference>